<evidence type="ECO:0000313" key="1">
    <source>
        <dbReference type="EMBL" id="JAH82052.1"/>
    </source>
</evidence>
<name>A0A0E9VVG5_ANGAN</name>
<reference evidence="1" key="1">
    <citation type="submission" date="2014-11" db="EMBL/GenBank/DDBJ databases">
        <authorList>
            <person name="Amaro Gonzalez C."/>
        </authorList>
    </citation>
    <scope>NUCLEOTIDE SEQUENCE</scope>
</reference>
<accession>A0A0E9VVG5</accession>
<reference evidence="1" key="2">
    <citation type="journal article" date="2015" name="Fish Shellfish Immunol.">
        <title>Early steps in the European eel (Anguilla anguilla)-Vibrio vulnificus interaction in the gills: Role of the RtxA13 toxin.</title>
        <authorList>
            <person name="Callol A."/>
            <person name="Pajuelo D."/>
            <person name="Ebbesson L."/>
            <person name="Teles M."/>
            <person name="MacKenzie S."/>
            <person name="Amaro C."/>
        </authorList>
    </citation>
    <scope>NUCLEOTIDE SEQUENCE</scope>
</reference>
<organism evidence="1">
    <name type="scientific">Anguilla anguilla</name>
    <name type="common">European freshwater eel</name>
    <name type="synonym">Muraena anguilla</name>
    <dbReference type="NCBI Taxonomy" id="7936"/>
    <lineage>
        <taxon>Eukaryota</taxon>
        <taxon>Metazoa</taxon>
        <taxon>Chordata</taxon>
        <taxon>Craniata</taxon>
        <taxon>Vertebrata</taxon>
        <taxon>Euteleostomi</taxon>
        <taxon>Actinopterygii</taxon>
        <taxon>Neopterygii</taxon>
        <taxon>Teleostei</taxon>
        <taxon>Anguilliformes</taxon>
        <taxon>Anguillidae</taxon>
        <taxon>Anguilla</taxon>
    </lineage>
</organism>
<protein>
    <submittedName>
        <fullName evidence="1">Uncharacterized protein</fullName>
    </submittedName>
</protein>
<dbReference type="AlphaFoldDB" id="A0A0E9VVG5"/>
<proteinExistence type="predicted"/>
<sequence>MIFISQSQDAFFHIHSTNRQIGSSYFRNIQKQSRITPHAFTNTHSRARSPSCTLVLTHAQKLHYIAPQWSPRGIHLCFLFSFF</sequence>
<dbReference type="EMBL" id="GBXM01026525">
    <property type="protein sequence ID" value="JAH82052.1"/>
    <property type="molecule type" value="Transcribed_RNA"/>
</dbReference>